<comment type="caution">
    <text evidence="8">Lacks conserved residue(s) required for the propagation of feature annotation.</text>
</comment>
<evidence type="ECO:0000259" key="9">
    <source>
        <dbReference type="Pfam" id="PF01794"/>
    </source>
</evidence>
<dbReference type="OrthoDB" id="9788328at2"/>
<sequence>MSIKNLGNKTLGRIKVVVFMLALLPLFKLCAGAYRDELGANPIEKISHITGYWTLTFLLITLTPTPLRQLSGWLWPVRLRRMLGLFAFFYGCLHVLTYLVLDQFFDWQDILKDIVKRPYITVGFPAFLLMIPLAVTSTDNMIRRLGGKYWRMLHTLIYPSAIGGVVHYWWLVKKDLTNPIIFAALLGVLLSIRVVYRLRSIRLFAV</sequence>
<evidence type="ECO:0000256" key="6">
    <source>
        <dbReference type="ARBA" id="ARBA00023004"/>
    </source>
</evidence>
<keyword evidence="8" id="KW-0288">FMN</keyword>
<comment type="similarity">
    <text evidence="8">Belongs to the MsrQ family.</text>
</comment>
<keyword evidence="6 8" id="KW-0408">Iron</keyword>
<dbReference type="PANTHER" id="PTHR36964">
    <property type="entry name" value="PROTEIN-METHIONINE-SULFOXIDE REDUCTASE HEME-BINDING SUBUNIT MSRQ"/>
    <property type="match status" value="1"/>
</dbReference>
<dbReference type="InterPro" id="IPR013130">
    <property type="entry name" value="Fe3_Rdtase_TM_dom"/>
</dbReference>
<keyword evidence="3 8" id="KW-0349">Heme</keyword>
<dbReference type="GO" id="GO:0005886">
    <property type="term" value="C:plasma membrane"/>
    <property type="evidence" value="ECO:0007669"/>
    <property type="project" value="UniProtKB-SubCell"/>
</dbReference>
<feature type="transmembrane region" description="Helical" evidence="8">
    <location>
        <begin position="48"/>
        <end position="67"/>
    </location>
</feature>
<name>F9ZYT0_METMM</name>
<protein>
    <recommendedName>
        <fullName evidence="8">Protein-methionine-sulfoxide reductase heme-binding subunit MsrQ</fullName>
    </recommendedName>
    <alternativeName>
        <fullName evidence="8">Flavocytochrome MsrQ</fullName>
    </alternativeName>
</protein>
<dbReference type="eggNOG" id="COG2717">
    <property type="taxonomic scope" value="Bacteria"/>
</dbReference>
<reference key="2">
    <citation type="submission" date="2011-05" db="EMBL/GenBank/DDBJ databases">
        <title>Complete genome sequence of the aerobic marine methanotroph Methylomonas methanica MC09.</title>
        <authorList>
            <person name="Boden R."/>
            <person name="Cunliffe M."/>
            <person name="Scanlan J."/>
            <person name="Moussard H."/>
            <person name="Kits K.D."/>
            <person name="Klotz M."/>
            <person name="Jetten M."/>
            <person name="Vuilleumier S."/>
            <person name="Han J."/>
            <person name="Peters L."/>
            <person name="Mikhailova N."/>
            <person name="Teshima H."/>
            <person name="Tapia R."/>
            <person name="Kyrpides N."/>
            <person name="Ivanova N."/>
            <person name="Pagani I."/>
            <person name="Cheng J.-F."/>
            <person name="Goodwin L."/>
            <person name="Han C."/>
            <person name="Hauser L."/>
            <person name="Land M."/>
            <person name="Lapidus A."/>
            <person name="Lucas S."/>
            <person name="Pitluck S."/>
            <person name="Woyke T."/>
            <person name="Stein L.Y."/>
            <person name="Murrell C."/>
        </authorList>
    </citation>
    <scope>NUCLEOTIDE SEQUENCE</scope>
    <source>
        <strain>MC09</strain>
    </source>
</reference>
<evidence type="ECO:0000256" key="1">
    <source>
        <dbReference type="ARBA" id="ARBA00004141"/>
    </source>
</evidence>
<dbReference type="HOGENOM" id="CLU_080662_0_1_6"/>
<dbReference type="GO" id="GO:0046872">
    <property type="term" value="F:metal ion binding"/>
    <property type="evidence" value="ECO:0007669"/>
    <property type="project" value="UniProtKB-KW"/>
</dbReference>
<reference evidence="11" key="3">
    <citation type="submission" date="2011-05" db="EMBL/GenBank/DDBJ databases">
        <title>Complete sequence of Methylomonas methanica MC09.</title>
        <authorList>
            <consortium name="US DOE Joint Genome Institute"/>
            <person name="Lucas S."/>
            <person name="Han J."/>
            <person name="Lapidus A."/>
            <person name="Cheng J.-F."/>
            <person name="Goodwin L."/>
            <person name="Pitluck S."/>
            <person name="Peters L."/>
            <person name="Mikhailova N."/>
            <person name="Teshima H."/>
            <person name="Han C."/>
            <person name="Tapia R."/>
            <person name="Land M."/>
            <person name="Hauser L."/>
            <person name="Kyrpides N."/>
            <person name="Ivanova N."/>
            <person name="Pagani I."/>
            <person name="Stein L."/>
            <person name="Woyke T."/>
        </authorList>
    </citation>
    <scope>NUCLEOTIDE SEQUENCE [LARGE SCALE GENOMIC DNA]</scope>
    <source>
        <strain evidence="11">MC09</strain>
    </source>
</reference>
<gene>
    <name evidence="8" type="primary">msrQ</name>
    <name evidence="10" type="ordered locus">Metme_0177</name>
</gene>
<dbReference type="PANTHER" id="PTHR36964:SF1">
    <property type="entry name" value="PROTEIN-METHIONINE-SULFOXIDE REDUCTASE HEME-BINDING SUBUNIT MSRQ"/>
    <property type="match status" value="1"/>
</dbReference>
<organism evidence="10 11">
    <name type="scientific">Methylomonas methanica (strain DSM 25384 / MC09)</name>
    <dbReference type="NCBI Taxonomy" id="857087"/>
    <lineage>
        <taxon>Bacteria</taxon>
        <taxon>Pseudomonadati</taxon>
        <taxon>Pseudomonadota</taxon>
        <taxon>Gammaproteobacteria</taxon>
        <taxon>Methylococcales</taxon>
        <taxon>Methylococcaceae</taxon>
        <taxon>Methylomonas</taxon>
    </lineage>
</organism>
<comment type="cofactor">
    <cofactor evidence="8">
        <name>FMN</name>
        <dbReference type="ChEBI" id="CHEBI:58210"/>
    </cofactor>
    <text evidence="8">Binds 1 FMN per subunit.</text>
</comment>
<evidence type="ECO:0000256" key="5">
    <source>
        <dbReference type="ARBA" id="ARBA00022989"/>
    </source>
</evidence>
<proteinExistence type="inferred from homology"/>
<accession>F9ZYT0</accession>
<dbReference type="GO" id="GO:0010181">
    <property type="term" value="F:FMN binding"/>
    <property type="evidence" value="ECO:0007669"/>
    <property type="project" value="UniProtKB-UniRule"/>
</dbReference>
<keyword evidence="8" id="KW-1003">Cell membrane</keyword>
<dbReference type="InterPro" id="IPR022837">
    <property type="entry name" value="MsrQ-like"/>
</dbReference>
<evidence type="ECO:0000256" key="7">
    <source>
        <dbReference type="ARBA" id="ARBA00023136"/>
    </source>
</evidence>
<keyword evidence="8" id="KW-0285">Flavoprotein</keyword>
<feature type="transmembrane region" description="Helical" evidence="8">
    <location>
        <begin position="149"/>
        <end position="170"/>
    </location>
</feature>
<evidence type="ECO:0000313" key="11">
    <source>
        <dbReference type="Proteomes" id="UP000008888"/>
    </source>
</evidence>
<dbReference type="AlphaFoldDB" id="F9ZYT0"/>
<evidence type="ECO:0000313" key="10">
    <source>
        <dbReference type="EMBL" id="AEF98626.1"/>
    </source>
</evidence>
<feature type="domain" description="Ferric oxidoreductase" evidence="9">
    <location>
        <begin position="52"/>
        <end position="164"/>
    </location>
</feature>
<comment type="cofactor">
    <cofactor evidence="8">
        <name>heme b</name>
        <dbReference type="ChEBI" id="CHEBI:60344"/>
    </cofactor>
    <text evidence="8">Binds 1 heme b (iron(II)-protoporphyrin IX) group per subunit.</text>
</comment>
<keyword evidence="8" id="KW-0997">Cell inner membrane</keyword>
<comment type="subunit">
    <text evidence="8">Heterodimer of a catalytic subunit (MsrP) and a heme-binding subunit (MsrQ).</text>
</comment>
<keyword evidence="5 8" id="KW-1133">Transmembrane helix</keyword>
<dbReference type="HAMAP" id="MF_01207">
    <property type="entry name" value="MsrQ"/>
    <property type="match status" value="1"/>
</dbReference>
<dbReference type="GO" id="GO:0009055">
    <property type="term" value="F:electron transfer activity"/>
    <property type="evidence" value="ECO:0007669"/>
    <property type="project" value="UniProtKB-UniRule"/>
</dbReference>
<keyword evidence="7 8" id="KW-0472">Membrane</keyword>
<dbReference type="Pfam" id="PF01794">
    <property type="entry name" value="Ferric_reduct"/>
    <property type="match status" value="1"/>
</dbReference>
<dbReference type="STRING" id="857087.Metme_0177"/>
<keyword evidence="8" id="KW-0479">Metal-binding</keyword>
<dbReference type="GO" id="GO:0020037">
    <property type="term" value="F:heme binding"/>
    <property type="evidence" value="ECO:0007669"/>
    <property type="project" value="UniProtKB-UniRule"/>
</dbReference>
<comment type="subcellular location">
    <subcellularLocation>
        <location evidence="8">Cell inner membrane</location>
        <topology evidence="8">Multi-pass membrane protein</topology>
    </subcellularLocation>
    <subcellularLocation>
        <location evidence="1">Membrane</location>
        <topology evidence="1">Multi-pass membrane protein</topology>
    </subcellularLocation>
</comment>
<feature type="transmembrane region" description="Helical" evidence="8">
    <location>
        <begin position="79"/>
        <end position="99"/>
    </location>
</feature>
<feature type="transmembrane region" description="Helical" evidence="8">
    <location>
        <begin position="176"/>
        <end position="196"/>
    </location>
</feature>
<evidence type="ECO:0000256" key="8">
    <source>
        <dbReference type="HAMAP-Rule" id="MF_01207"/>
    </source>
</evidence>
<dbReference type="EMBL" id="CP002738">
    <property type="protein sequence ID" value="AEF98626.1"/>
    <property type="molecule type" value="Genomic_DNA"/>
</dbReference>
<evidence type="ECO:0000256" key="3">
    <source>
        <dbReference type="ARBA" id="ARBA00022617"/>
    </source>
</evidence>
<dbReference type="GO" id="GO:0030091">
    <property type="term" value="P:protein repair"/>
    <property type="evidence" value="ECO:0007669"/>
    <property type="project" value="UniProtKB-UniRule"/>
</dbReference>
<dbReference type="KEGG" id="mmt:Metme_0177"/>
<dbReference type="Proteomes" id="UP000008888">
    <property type="component" value="Chromosome"/>
</dbReference>
<dbReference type="RefSeq" id="WP_013816899.1">
    <property type="nucleotide sequence ID" value="NC_015572.1"/>
</dbReference>
<feature type="transmembrane region" description="Helical" evidence="8">
    <location>
        <begin position="119"/>
        <end position="137"/>
    </location>
</feature>
<keyword evidence="2 8" id="KW-0813">Transport</keyword>
<evidence type="ECO:0000256" key="2">
    <source>
        <dbReference type="ARBA" id="ARBA00022448"/>
    </source>
</evidence>
<reference evidence="10 11" key="1">
    <citation type="journal article" date="2011" name="J. Bacteriol.">
        <title>Complete Genome Sequence of the Aerobic Marine Methanotroph Methylomonas methanica MC09.</title>
        <authorList>
            <person name="Boden R."/>
            <person name="Cunliffe M."/>
            <person name="Scanlan J."/>
            <person name="Moussard H."/>
            <person name="Kits K.D."/>
            <person name="Klotz M.G."/>
            <person name="Jetten M.S."/>
            <person name="Vuilleumier S."/>
            <person name="Han J."/>
            <person name="Peters L."/>
            <person name="Mikhailova N."/>
            <person name="Teshima H."/>
            <person name="Tapia R."/>
            <person name="Kyrpides N."/>
            <person name="Ivanova N."/>
            <person name="Pagani I."/>
            <person name="Cheng J.F."/>
            <person name="Goodwin L."/>
            <person name="Han C."/>
            <person name="Hauser L."/>
            <person name="Land M.L."/>
            <person name="Lapidus A."/>
            <person name="Lucas S."/>
            <person name="Pitluck S."/>
            <person name="Woyke T."/>
            <person name="Stein L."/>
            <person name="Murrell J.C."/>
        </authorList>
    </citation>
    <scope>NUCLEOTIDE SEQUENCE [LARGE SCALE GENOMIC DNA]</scope>
    <source>
        <strain evidence="10 11">MC09</strain>
    </source>
</reference>
<keyword evidence="11" id="KW-1185">Reference proteome</keyword>
<comment type="function">
    <text evidence="8">Part of the MsrPQ system that repairs oxidized periplasmic proteins containing methionine sulfoxide residues (Met-O), using respiratory chain electrons. Thus protects these proteins from oxidative-stress damage caused by reactive species of oxygen and chlorine generated by the host defense mechanisms. MsrPQ is essential for the maintenance of envelope integrity under bleach stress, rescuing a wide series of structurally unrelated periplasmic proteins from methionine oxidation. MsrQ provides electrons for reduction to the reductase catalytic subunit MsrP, using the quinone pool of the respiratory chain.</text>
</comment>
<keyword evidence="4 8" id="KW-0812">Transmembrane</keyword>
<keyword evidence="8" id="KW-0249">Electron transport</keyword>
<dbReference type="GO" id="GO:0016679">
    <property type="term" value="F:oxidoreductase activity, acting on diphenols and related substances as donors"/>
    <property type="evidence" value="ECO:0007669"/>
    <property type="project" value="TreeGrafter"/>
</dbReference>
<evidence type="ECO:0000256" key="4">
    <source>
        <dbReference type="ARBA" id="ARBA00022692"/>
    </source>
</evidence>